<dbReference type="KEGG" id="ptm:GSPATT00008570001"/>
<dbReference type="InParanoid" id="A0CMS4"/>
<proteinExistence type="predicted"/>
<evidence type="ECO:0000313" key="2">
    <source>
        <dbReference type="Proteomes" id="UP000000600"/>
    </source>
</evidence>
<protein>
    <submittedName>
        <fullName evidence="1">Uncharacterized protein</fullName>
    </submittedName>
</protein>
<sequence length="197" mass="22763">MGSTIMVLSVINGIFCIEEIKMKNGELQEEEGMIAKEKKLENGLNWRREQSNQLVFKKDLIFLIGKSSIRMLLIKIYALSNVTNLQDLCINFFANQSGINYLYDDDEFPSVYKKYLNQSFSFCKSSILVKYQIMEQQGFKIGSYLSGNKQGEWNIVYNNMKIGGGQFNQNGSKQGVWTKLCKYIKPYDQVNFKVKFS</sequence>
<keyword evidence="2" id="KW-1185">Reference proteome</keyword>
<dbReference type="AlphaFoldDB" id="A0CMS4"/>
<dbReference type="OrthoDB" id="10632598at2759"/>
<dbReference type="Proteomes" id="UP000000600">
    <property type="component" value="Unassembled WGS sequence"/>
</dbReference>
<dbReference type="RefSeq" id="XP_001439488.1">
    <property type="nucleotide sequence ID" value="XM_001439451.1"/>
</dbReference>
<gene>
    <name evidence="1" type="ORF">GSPATT00008570001</name>
</gene>
<dbReference type="EMBL" id="CT868108">
    <property type="protein sequence ID" value="CAK72091.1"/>
    <property type="molecule type" value="Genomic_DNA"/>
</dbReference>
<name>A0CMS4_PARTE</name>
<dbReference type="GeneID" id="5025273"/>
<dbReference type="HOGENOM" id="CLU_1386547_0_0_1"/>
<accession>A0CMS4</accession>
<reference evidence="1 2" key="1">
    <citation type="journal article" date="2006" name="Nature">
        <title>Global trends of whole-genome duplications revealed by the ciliate Paramecium tetraurelia.</title>
        <authorList>
            <consortium name="Genoscope"/>
            <person name="Aury J.-M."/>
            <person name="Jaillon O."/>
            <person name="Duret L."/>
            <person name="Noel B."/>
            <person name="Jubin C."/>
            <person name="Porcel B.M."/>
            <person name="Segurens B."/>
            <person name="Daubin V."/>
            <person name="Anthouard V."/>
            <person name="Aiach N."/>
            <person name="Arnaiz O."/>
            <person name="Billaut A."/>
            <person name="Beisson J."/>
            <person name="Blanc I."/>
            <person name="Bouhouche K."/>
            <person name="Camara F."/>
            <person name="Duharcourt S."/>
            <person name="Guigo R."/>
            <person name="Gogendeau D."/>
            <person name="Katinka M."/>
            <person name="Keller A.-M."/>
            <person name="Kissmehl R."/>
            <person name="Klotz C."/>
            <person name="Koll F."/>
            <person name="Le Moue A."/>
            <person name="Lepere C."/>
            <person name="Malinsky S."/>
            <person name="Nowacki M."/>
            <person name="Nowak J.K."/>
            <person name="Plattner H."/>
            <person name="Poulain J."/>
            <person name="Ruiz F."/>
            <person name="Serrano V."/>
            <person name="Zagulski M."/>
            <person name="Dessen P."/>
            <person name="Betermier M."/>
            <person name="Weissenbach J."/>
            <person name="Scarpelli C."/>
            <person name="Schachter V."/>
            <person name="Sperling L."/>
            <person name="Meyer E."/>
            <person name="Cohen J."/>
            <person name="Wincker P."/>
        </authorList>
    </citation>
    <scope>NUCLEOTIDE SEQUENCE [LARGE SCALE GENOMIC DNA]</scope>
    <source>
        <strain evidence="1 2">Stock d4-2</strain>
    </source>
</reference>
<organism evidence="1 2">
    <name type="scientific">Paramecium tetraurelia</name>
    <dbReference type="NCBI Taxonomy" id="5888"/>
    <lineage>
        <taxon>Eukaryota</taxon>
        <taxon>Sar</taxon>
        <taxon>Alveolata</taxon>
        <taxon>Ciliophora</taxon>
        <taxon>Intramacronucleata</taxon>
        <taxon>Oligohymenophorea</taxon>
        <taxon>Peniculida</taxon>
        <taxon>Parameciidae</taxon>
        <taxon>Paramecium</taxon>
    </lineage>
</organism>
<evidence type="ECO:0000313" key="1">
    <source>
        <dbReference type="EMBL" id="CAK72091.1"/>
    </source>
</evidence>